<dbReference type="PROSITE" id="PS50110">
    <property type="entry name" value="RESPONSE_REGULATORY"/>
    <property type="match status" value="1"/>
</dbReference>
<protein>
    <submittedName>
        <fullName evidence="11">Response regulator transcription factor</fullName>
    </submittedName>
</protein>
<dbReference type="SMART" id="SM00448">
    <property type="entry name" value="REC"/>
    <property type="match status" value="1"/>
</dbReference>
<evidence type="ECO:0000256" key="1">
    <source>
        <dbReference type="ARBA" id="ARBA00004496"/>
    </source>
</evidence>
<dbReference type="SUPFAM" id="SSF46894">
    <property type="entry name" value="C-terminal effector domain of the bipartite response regulators"/>
    <property type="match status" value="1"/>
</dbReference>
<evidence type="ECO:0000259" key="9">
    <source>
        <dbReference type="PROSITE" id="PS50110"/>
    </source>
</evidence>
<dbReference type="Gene3D" id="3.40.50.2300">
    <property type="match status" value="1"/>
</dbReference>
<dbReference type="Pfam" id="PF00072">
    <property type="entry name" value="Response_reg"/>
    <property type="match status" value="1"/>
</dbReference>
<dbReference type="Pfam" id="PF00486">
    <property type="entry name" value="Trans_reg_C"/>
    <property type="match status" value="1"/>
</dbReference>
<feature type="domain" description="OmpR/PhoB-type" evidence="10">
    <location>
        <begin position="131"/>
        <end position="227"/>
    </location>
</feature>
<keyword evidence="2 7" id="KW-0597">Phosphoprotein</keyword>
<keyword evidence="12" id="KW-1185">Reference proteome</keyword>
<keyword evidence="3" id="KW-0902">Two-component regulatory system</keyword>
<keyword evidence="6" id="KW-0804">Transcription</keyword>
<proteinExistence type="predicted"/>
<evidence type="ECO:0000259" key="10">
    <source>
        <dbReference type="PROSITE" id="PS51755"/>
    </source>
</evidence>
<dbReference type="InterPro" id="IPR039420">
    <property type="entry name" value="WalR-like"/>
</dbReference>
<evidence type="ECO:0000256" key="2">
    <source>
        <dbReference type="ARBA" id="ARBA00022553"/>
    </source>
</evidence>
<dbReference type="CDD" id="cd00383">
    <property type="entry name" value="trans_reg_C"/>
    <property type="match status" value="1"/>
</dbReference>
<comment type="subcellular location">
    <subcellularLocation>
        <location evidence="1">Cytoplasm</location>
    </subcellularLocation>
</comment>
<accession>A0ABY4JS62</accession>
<sequence>MRLLIMDDDREIGSFLQEMLQEASFEVDYFDNAKDTYYAALNNDYDLMLLDITLDSFAQYGLMCSGFDVARMITEKKNTPYMYLTARADPTDVTQGLYSGAEDYITKPYSLPILIAKIQTVLRRLDKSSLSESLSYRELTISLTNRKVTVGQEIVSPSPILYNILVYLLKNKNHPISREELAKEVWQHEDVSDSDKNKIDVAIKRLREIIPSKYIRTIRGIGYIIED</sequence>
<dbReference type="PANTHER" id="PTHR48111">
    <property type="entry name" value="REGULATOR OF RPOS"/>
    <property type="match status" value="1"/>
</dbReference>
<organism evidence="11 12">
    <name type="scientific">Gottfriedia acidiceleris</name>
    <dbReference type="NCBI Taxonomy" id="371036"/>
    <lineage>
        <taxon>Bacteria</taxon>
        <taxon>Bacillati</taxon>
        <taxon>Bacillota</taxon>
        <taxon>Bacilli</taxon>
        <taxon>Bacillales</taxon>
        <taxon>Bacillaceae</taxon>
        <taxon>Gottfriedia</taxon>
    </lineage>
</organism>
<evidence type="ECO:0000256" key="8">
    <source>
        <dbReference type="PROSITE-ProRule" id="PRU01091"/>
    </source>
</evidence>
<dbReference type="InterPro" id="IPR016032">
    <property type="entry name" value="Sig_transdc_resp-reg_C-effctor"/>
</dbReference>
<evidence type="ECO:0000256" key="3">
    <source>
        <dbReference type="ARBA" id="ARBA00023012"/>
    </source>
</evidence>
<evidence type="ECO:0000313" key="11">
    <source>
        <dbReference type="EMBL" id="UPM55502.1"/>
    </source>
</evidence>
<feature type="domain" description="Response regulatory" evidence="9">
    <location>
        <begin position="2"/>
        <end position="122"/>
    </location>
</feature>
<gene>
    <name evidence="11" type="ORF">MY490_06610</name>
</gene>
<dbReference type="InterPro" id="IPR001789">
    <property type="entry name" value="Sig_transdc_resp-reg_receiver"/>
</dbReference>
<dbReference type="PANTHER" id="PTHR48111:SF22">
    <property type="entry name" value="REGULATOR OF RPOS"/>
    <property type="match status" value="1"/>
</dbReference>
<dbReference type="SMART" id="SM00862">
    <property type="entry name" value="Trans_reg_C"/>
    <property type="match status" value="1"/>
</dbReference>
<dbReference type="SUPFAM" id="SSF52172">
    <property type="entry name" value="CheY-like"/>
    <property type="match status" value="1"/>
</dbReference>
<dbReference type="RefSeq" id="WP_248268513.1">
    <property type="nucleotide sequence ID" value="NZ_CP096034.1"/>
</dbReference>
<dbReference type="InterPro" id="IPR011006">
    <property type="entry name" value="CheY-like_superfamily"/>
</dbReference>
<reference evidence="11 12" key="1">
    <citation type="submission" date="2022-04" db="EMBL/GenBank/DDBJ databases">
        <title>Mechanism of arsenic methylation and mitigation arsenic toxicity by Bacillus sp. LH14 from an Arsenic-Contaminated Paddy Soil.</title>
        <authorList>
            <person name="Wang D."/>
        </authorList>
    </citation>
    <scope>NUCLEOTIDE SEQUENCE [LARGE SCALE GENOMIC DNA]</scope>
    <source>
        <strain evidence="11 12">LH14</strain>
    </source>
</reference>
<dbReference type="InterPro" id="IPR001867">
    <property type="entry name" value="OmpR/PhoB-type_DNA-bd"/>
</dbReference>
<evidence type="ECO:0000256" key="7">
    <source>
        <dbReference type="PROSITE-ProRule" id="PRU00169"/>
    </source>
</evidence>
<dbReference type="EMBL" id="CP096034">
    <property type="protein sequence ID" value="UPM55502.1"/>
    <property type="molecule type" value="Genomic_DNA"/>
</dbReference>
<evidence type="ECO:0000256" key="4">
    <source>
        <dbReference type="ARBA" id="ARBA00023015"/>
    </source>
</evidence>
<evidence type="ECO:0000256" key="5">
    <source>
        <dbReference type="ARBA" id="ARBA00023125"/>
    </source>
</evidence>
<feature type="DNA-binding region" description="OmpR/PhoB-type" evidence="8">
    <location>
        <begin position="131"/>
        <end position="227"/>
    </location>
</feature>
<dbReference type="Gene3D" id="1.10.10.10">
    <property type="entry name" value="Winged helix-like DNA-binding domain superfamily/Winged helix DNA-binding domain"/>
    <property type="match status" value="1"/>
</dbReference>
<keyword evidence="4" id="KW-0805">Transcription regulation</keyword>
<dbReference type="PROSITE" id="PS51755">
    <property type="entry name" value="OMPR_PHOB"/>
    <property type="match status" value="1"/>
</dbReference>
<evidence type="ECO:0000313" key="12">
    <source>
        <dbReference type="Proteomes" id="UP000830639"/>
    </source>
</evidence>
<dbReference type="InterPro" id="IPR036388">
    <property type="entry name" value="WH-like_DNA-bd_sf"/>
</dbReference>
<feature type="modified residue" description="4-aspartylphosphate" evidence="7">
    <location>
        <position position="51"/>
    </location>
</feature>
<keyword evidence="5 8" id="KW-0238">DNA-binding</keyword>
<dbReference type="Proteomes" id="UP000830639">
    <property type="component" value="Chromosome"/>
</dbReference>
<name>A0ABY4JS62_9BACI</name>
<evidence type="ECO:0000256" key="6">
    <source>
        <dbReference type="ARBA" id="ARBA00023163"/>
    </source>
</evidence>